<feature type="compositionally biased region" description="Basic and acidic residues" evidence="3">
    <location>
        <begin position="322"/>
        <end position="339"/>
    </location>
</feature>
<comment type="caution">
    <text evidence="4">The sequence shown here is derived from an EMBL/GenBank/DDBJ whole genome shotgun (WGS) entry which is preliminary data.</text>
</comment>
<sequence>MRRSADKRAKGRARYEGLTIKVLKLRSAINARSGDNASDSRRRSVAESECISDSINTASALIMTMVIVDDDVDIKSLAPSEETVEKVEEELYDDAPTVAGVVDERPEEDQRIEEYRQSNKWKMLKDKRDEEQNNSSGNQQPSLKKRRHDSDSDHSPLRSKNTNGSNEDLSPLRSRNRHDSDVDLSPVRNKNKRHDSDSDLSPQRSKNRQDSDGDLSPLRTRKRHDSDSDLSPRRSKVRHDSDSDLSPRRSKKQDMSGSDLSPERSVRKTRRFNNETKGQKKRGDRRREESDSDLSPTRNVLDKSGKMKKTLSGHKAGLQDAKTLKKENEANRRRQDRLFEAMGDEDLGKNSATIFRDKAGKKRDLAKEKEEAKEAAAKKAKENEQFLEWGKGMAQKERQDQSVEDAVKEMAKPLARYENDRDLDAFLKEQERDGDPMLAMLRKKKTKERELAGIKEKPKYRGPAPQPNRFKIPPGYRWDGVNRSNGFEKKYFARTANNKAMQEVKYKWSVEDM</sequence>
<gene>
    <name evidence="4" type="ORF">BSL78_05431</name>
</gene>
<organism evidence="4 5">
    <name type="scientific">Stichopus japonicus</name>
    <name type="common">Sea cucumber</name>
    <dbReference type="NCBI Taxonomy" id="307972"/>
    <lineage>
        <taxon>Eukaryota</taxon>
        <taxon>Metazoa</taxon>
        <taxon>Echinodermata</taxon>
        <taxon>Eleutherozoa</taxon>
        <taxon>Echinozoa</taxon>
        <taxon>Holothuroidea</taxon>
        <taxon>Aspidochirotacea</taxon>
        <taxon>Aspidochirotida</taxon>
        <taxon>Stichopodidae</taxon>
        <taxon>Apostichopus</taxon>
    </lineage>
</organism>
<feature type="compositionally biased region" description="Basic and acidic residues" evidence="3">
    <location>
        <begin position="261"/>
        <end position="278"/>
    </location>
</feature>
<accession>A0A2G8LBL5</accession>
<feature type="compositionally biased region" description="Polar residues" evidence="3">
    <location>
        <begin position="133"/>
        <end position="142"/>
    </location>
</feature>
<dbReference type="EMBL" id="MRZV01000136">
    <property type="protein sequence ID" value="PIK57656.1"/>
    <property type="molecule type" value="Genomic_DNA"/>
</dbReference>
<dbReference type="GO" id="GO:0003723">
    <property type="term" value="F:RNA binding"/>
    <property type="evidence" value="ECO:0007669"/>
    <property type="project" value="TreeGrafter"/>
</dbReference>
<name>A0A2G8LBL5_STIJA</name>
<feature type="region of interest" description="Disordered" evidence="3">
    <location>
        <begin position="102"/>
        <end position="388"/>
    </location>
</feature>
<evidence type="ECO:0000313" key="4">
    <source>
        <dbReference type="EMBL" id="PIK57656.1"/>
    </source>
</evidence>
<proteinExistence type="inferred from homology"/>
<feature type="compositionally biased region" description="Basic and acidic residues" evidence="3">
    <location>
        <begin position="102"/>
        <end position="131"/>
    </location>
</feature>
<dbReference type="InterPro" id="IPR051112">
    <property type="entry name" value="CWC26_splicing_factor"/>
</dbReference>
<comment type="similarity">
    <text evidence="1">Belongs to the CWC26 family.</text>
</comment>
<dbReference type="InterPro" id="IPR018609">
    <property type="entry name" value="Bud13"/>
</dbReference>
<dbReference type="GO" id="GO:0070274">
    <property type="term" value="C:RES complex"/>
    <property type="evidence" value="ECO:0007669"/>
    <property type="project" value="TreeGrafter"/>
</dbReference>
<dbReference type="Pfam" id="PF09736">
    <property type="entry name" value="Bud13"/>
    <property type="match status" value="1"/>
</dbReference>
<reference evidence="4 5" key="1">
    <citation type="journal article" date="2017" name="PLoS Biol.">
        <title>The sea cucumber genome provides insights into morphological evolution and visceral regeneration.</title>
        <authorList>
            <person name="Zhang X."/>
            <person name="Sun L."/>
            <person name="Yuan J."/>
            <person name="Sun Y."/>
            <person name="Gao Y."/>
            <person name="Zhang L."/>
            <person name="Li S."/>
            <person name="Dai H."/>
            <person name="Hamel J.F."/>
            <person name="Liu C."/>
            <person name="Yu Y."/>
            <person name="Liu S."/>
            <person name="Lin W."/>
            <person name="Guo K."/>
            <person name="Jin S."/>
            <person name="Xu P."/>
            <person name="Storey K.B."/>
            <person name="Huan P."/>
            <person name="Zhang T."/>
            <person name="Zhou Y."/>
            <person name="Zhang J."/>
            <person name="Lin C."/>
            <person name="Li X."/>
            <person name="Xing L."/>
            <person name="Huo D."/>
            <person name="Sun M."/>
            <person name="Wang L."/>
            <person name="Mercier A."/>
            <person name="Li F."/>
            <person name="Yang H."/>
            <person name="Xiang J."/>
        </authorList>
    </citation>
    <scope>NUCLEOTIDE SEQUENCE [LARGE SCALE GENOMIC DNA]</scope>
    <source>
        <strain evidence="4">Shaxun</strain>
        <tissue evidence="4">Muscle</tissue>
    </source>
</reference>
<dbReference type="PANTHER" id="PTHR31809:SF0">
    <property type="entry name" value="BUD13 HOMOLOG"/>
    <property type="match status" value="1"/>
</dbReference>
<evidence type="ECO:0000256" key="1">
    <source>
        <dbReference type="ARBA" id="ARBA00011069"/>
    </source>
</evidence>
<protein>
    <recommendedName>
        <fullName evidence="2">BUD13 homolog</fullName>
    </recommendedName>
</protein>
<evidence type="ECO:0000313" key="5">
    <source>
        <dbReference type="Proteomes" id="UP000230750"/>
    </source>
</evidence>
<feature type="compositionally biased region" description="Polar residues" evidence="3">
    <location>
        <begin position="158"/>
        <end position="168"/>
    </location>
</feature>
<feature type="region of interest" description="Disordered" evidence="3">
    <location>
        <begin position="457"/>
        <end position="477"/>
    </location>
</feature>
<dbReference type="AlphaFoldDB" id="A0A2G8LBL5"/>
<dbReference type="GO" id="GO:0005684">
    <property type="term" value="C:U2-type spliceosomal complex"/>
    <property type="evidence" value="ECO:0007669"/>
    <property type="project" value="TreeGrafter"/>
</dbReference>
<dbReference type="OrthoDB" id="6022at2759"/>
<evidence type="ECO:0000256" key="2">
    <source>
        <dbReference type="ARBA" id="ARBA00014454"/>
    </source>
</evidence>
<dbReference type="Proteomes" id="UP000230750">
    <property type="component" value="Unassembled WGS sequence"/>
</dbReference>
<dbReference type="STRING" id="307972.A0A2G8LBL5"/>
<feature type="compositionally biased region" description="Basic and acidic residues" evidence="3">
    <location>
        <begin position="224"/>
        <end position="247"/>
    </location>
</feature>
<dbReference type="PANTHER" id="PTHR31809">
    <property type="entry name" value="BUD13 HOMOLOG"/>
    <property type="match status" value="1"/>
</dbReference>
<evidence type="ECO:0000256" key="3">
    <source>
        <dbReference type="SAM" id="MobiDB-lite"/>
    </source>
</evidence>
<feature type="compositionally biased region" description="Basic and acidic residues" evidence="3">
    <location>
        <begin position="355"/>
        <end position="384"/>
    </location>
</feature>
<dbReference type="GO" id="GO:0000398">
    <property type="term" value="P:mRNA splicing, via spliceosome"/>
    <property type="evidence" value="ECO:0007669"/>
    <property type="project" value="TreeGrafter"/>
</dbReference>
<keyword evidence="5" id="KW-1185">Reference proteome</keyword>